<dbReference type="PANTHER" id="PTHR46796">
    <property type="entry name" value="HTH-TYPE TRANSCRIPTIONAL ACTIVATOR RHAS-RELATED"/>
    <property type="match status" value="1"/>
</dbReference>
<evidence type="ECO:0000313" key="6">
    <source>
        <dbReference type="EMBL" id="CAB3766702.1"/>
    </source>
</evidence>
<keyword evidence="1" id="KW-0805">Transcription regulation</keyword>
<dbReference type="InterPro" id="IPR011990">
    <property type="entry name" value="TPR-like_helical_dom_sf"/>
</dbReference>
<dbReference type="SMART" id="SM00342">
    <property type="entry name" value="HTH_ARAC"/>
    <property type="match status" value="1"/>
</dbReference>
<evidence type="ECO:0000256" key="2">
    <source>
        <dbReference type="ARBA" id="ARBA00023125"/>
    </source>
</evidence>
<name>A0A6J5EN48_9BURK</name>
<proteinExistence type="predicted"/>
<dbReference type="PANTHER" id="PTHR46796:SF12">
    <property type="entry name" value="HTH-TYPE DNA-BINDING TRANSCRIPTIONAL ACTIVATOR EUTR"/>
    <property type="match status" value="1"/>
</dbReference>
<feature type="coiled-coil region" evidence="4">
    <location>
        <begin position="62"/>
        <end position="89"/>
    </location>
</feature>
<keyword evidence="7" id="KW-1185">Reference proteome</keyword>
<keyword evidence="3" id="KW-0804">Transcription</keyword>
<dbReference type="PROSITE" id="PS01124">
    <property type="entry name" value="HTH_ARAC_FAMILY_2"/>
    <property type="match status" value="1"/>
</dbReference>
<organism evidence="6 7">
    <name type="scientific">Paraburkholderia solisilvae</name>
    <dbReference type="NCBI Taxonomy" id="624376"/>
    <lineage>
        <taxon>Bacteria</taxon>
        <taxon>Pseudomonadati</taxon>
        <taxon>Pseudomonadota</taxon>
        <taxon>Betaproteobacteria</taxon>
        <taxon>Burkholderiales</taxon>
        <taxon>Burkholderiaceae</taxon>
        <taxon>Paraburkholderia</taxon>
    </lineage>
</organism>
<dbReference type="Gene3D" id="1.10.10.60">
    <property type="entry name" value="Homeodomain-like"/>
    <property type="match status" value="1"/>
</dbReference>
<dbReference type="GO" id="GO:0043565">
    <property type="term" value="F:sequence-specific DNA binding"/>
    <property type="evidence" value="ECO:0007669"/>
    <property type="project" value="InterPro"/>
</dbReference>
<dbReference type="InterPro" id="IPR050204">
    <property type="entry name" value="AraC_XylS_family_regulators"/>
</dbReference>
<keyword evidence="4" id="KW-0175">Coiled coil</keyword>
<feature type="domain" description="HTH araC/xylS-type" evidence="5">
    <location>
        <begin position="376"/>
        <end position="478"/>
    </location>
</feature>
<evidence type="ECO:0000256" key="3">
    <source>
        <dbReference type="ARBA" id="ARBA00023163"/>
    </source>
</evidence>
<dbReference type="InterPro" id="IPR009057">
    <property type="entry name" value="Homeodomain-like_sf"/>
</dbReference>
<keyword evidence="2" id="KW-0238">DNA-binding</keyword>
<protein>
    <recommendedName>
        <fullName evidence="5">HTH araC/xylS-type domain-containing protein</fullName>
    </recommendedName>
</protein>
<evidence type="ECO:0000256" key="4">
    <source>
        <dbReference type="SAM" id="Coils"/>
    </source>
</evidence>
<evidence type="ECO:0000256" key="1">
    <source>
        <dbReference type="ARBA" id="ARBA00023015"/>
    </source>
</evidence>
<dbReference type="InterPro" id="IPR018060">
    <property type="entry name" value="HTH_AraC"/>
</dbReference>
<reference evidence="6 7" key="1">
    <citation type="submission" date="2020-04" db="EMBL/GenBank/DDBJ databases">
        <authorList>
            <person name="De Canck E."/>
        </authorList>
    </citation>
    <scope>NUCLEOTIDE SEQUENCE [LARGE SCALE GENOMIC DNA]</scope>
    <source>
        <strain evidence="6 7">LMG 29739</strain>
    </source>
</reference>
<gene>
    <name evidence="6" type="ORF">LMG29739_04899</name>
</gene>
<dbReference type="SUPFAM" id="SSF46689">
    <property type="entry name" value="Homeodomain-like"/>
    <property type="match status" value="1"/>
</dbReference>
<dbReference type="AlphaFoldDB" id="A0A6J5EN48"/>
<dbReference type="EMBL" id="CADIKF010000047">
    <property type="protein sequence ID" value="CAB3766702.1"/>
    <property type="molecule type" value="Genomic_DNA"/>
</dbReference>
<evidence type="ECO:0000313" key="7">
    <source>
        <dbReference type="Proteomes" id="UP000494329"/>
    </source>
</evidence>
<evidence type="ECO:0000259" key="5">
    <source>
        <dbReference type="PROSITE" id="PS01124"/>
    </source>
</evidence>
<dbReference type="GO" id="GO:0003700">
    <property type="term" value="F:DNA-binding transcription factor activity"/>
    <property type="evidence" value="ECO:0007669"/>
    <property type="project" value="InterPro"/>
</dbReference>
<accession>A0A6J5EN48</accession>
<dbReference type="SUPFAM" id="SSF48452">
    <property type="entry name" value="TPR-like"/>
    <property type="match status" value="1"/>
</dbReference>
<sequence length="479" mass="53976">MFSTIYFAASSVLTTDNIPSGLVSKVLDGRFLDAVRTAGNLADFNDEHHEHGHAYLQIHGDLELVLGRYEEAEETYRRTQRAIRSSRDTLRIVTSRNTGWQAFFRNQFNVALTCFKRVAADKAVTPAQRLDSLVGATLVLFHLGCIQAACDRLVELASLARASDDTRWVHLVDALRRDLLAQHELHCSEHLADHIYWRSVVAGFAHDEVSAQEADPAHATLPVLAQRLTHLKHLLQLASGNMAACEPLNEYVNWSRRSGLIEHHRSLCLEMTLAAIAGRLTAVADAMLEASGAAASQGSQHARWYLDYLYCRAKIMQQQSRAQEFAQLYGRYALASIQHVRADNISMPATVSDLVLPSRNQQRTDDVSARLPAKYRRAYRYLMDNLDQKDLSVREVASHVGVTERAMQAAFKNHLGLSPSELIRRQRMERIRDDLLDDYAPVARMLDVAKKWGVQHRSTLINGYRRVFQEAPSETLAAR</sequence>
<dbReference type="Pfam" id="PF12833">
    <property type="entry name" value="HTH_18"/>
    <property type="match status" value="1"/>
</dbReference>
<dbReference type="RefSeq" id="WP_175114050.1">
    <property type="nucleotide sequence ID" value="NZ_CADIKF010000047.1"/>
</dbReference>
<dbReference type="Proteomes" id="UP000494329">
    <property type="component" value="Unassembled WGS sequence"/>
</dbReference>